<organism evidence="7 8">
    <name type="scientific">Streptomyces niveus</name>
    <name type="common">Streptomyces spheroides</name>
    <dbReference type="NCBI Taxonomy" id="193462"/>
    <lineage>
        <taxon>Bacteria</taxon>
        <taxon>Bacillati</taxon>
        <taxon>Actinomycetota</taxon>
        <taxon>Actinomycetes</taxon>
        <taxon>Kitasatosporales</taxon>
        <taxon>Streptomycetaceae</taxon>
        <taxon>Streptomyces</taxon>
    </lineage>
</organism>
<dbReference type="InterPro" id="IPR012951">
    <property type="entry name" value="BBE"/>
</dbReference>
<accession>A0A1U9R062</accession>
<dbReference type="InterPro" id="IPR016169">
    <property type="entry name" value="FAD-bd_PCMH_sub2"/>
</dbReference>
<dbReference type="PROSITE" id="PS51387">
    <property type="entry name" value="FAD_PCMH"/>
    <property type="match status" value="1"/>
</dbReference>
<keyword evidence="5" id="KW-0560">Oxidoreductase</keyword>
<keyword evidence="8" id="KW-1185">Reference proteome</keyword>
<proteinExistence type="inferred from homology"/>
<keyword evidence="4" id="KW-0274">FAD</keyword>
<evidence type="ECO:0000313" key="8">
    <source>
        <dbReference type="Proteomes" id="UP000189677"/>
    </source>
</evidence>
<evidence type="ECO:0000313" key="7">
    <source>
        <dbReference type="EMBL" id="AQU69817.1"/>
    </source>
</evidence>
<comment type="cofactor">
    <cofactor evidence="1">
        <name>FAD</name>
        <dbReference type="ChEBI" id="CHEBI:57692"/>
    </cofactor>
</comment>
<evidence type="ECO:0000256" key="1">
    <source>
        <dbReference type="ARBA" id="ARBA00001974"/>
    </source>
</evidence>
<dbReference type="InterPro" id="IPR036318">
    <property type="entry name" value="FAD-bd_PCMH-like_sf"/>
</dbReference>
<protein>
    <submittedName>
        <fullName evidence="7">FAD-linked oxidase</fullName>
    </submittedName>
</protein>
<sequence length="487" mass="53435">MQPGDSRYESFVRAHNTRFSNRPDQVTIATTAAHVAQALGKAVAAGRQVSVRSGGHCLENFTTWSGVKDLIDLSQMSDVYFDERMKAFAVGPGAIVAPTQNTLFKGWGVTIPSAGCSEVGLGGHILGGGYNFYSRIHGIAVDHLYAVEVVVVGADGQPRIVVATREANDPNRDLWWAHTGGGGGNFGVVTRYWMRTPGMDTSDPTKLLPRGSDQRVRTVQWSWDTLSQQSFTTLIRNYCQWYERNSAPGAKEVQVWASFSASHVSAGVIGLMAGVSKSVPGGEAMLDGLFDAVTAGAGVKAATDSRSELAWIDRDNWFWGPPGRQKDKTSDLRKSYTDEQIATIYRYLHDDSISNPGAQVNLAALGGKINSVRSDATAYVHRDSILRTYFTPGVWRAEADDAAHVAWVRKCYRDVYSRTGGVPVPDAINGGAYINYPDVDLADPEWNTSNTPWHGLYYGANYPRLQQVKRTYDPRHVFRHPLSIRPT</sequence>
<dbReference type="Gene3D" id="3.30.465.10">
    <property type="match status" value="1"/>
</dbReference>
<dbReference type="InterPro" id="IPR050416">
    <property type="entry name" value="FAD-linked_Oxidoreductase"/>
</dbReference>
<reference evidence="7 8" key="1">
    <citation type="submission" date="2016-11" db="EMBL/GenBank/DDBJ databases">
        <title>Complete genome sequence of Streptomyces niveus SCSIO 3406.</title>
        <authorList>
            <person name="Zhu Q."/>
            <person name="Cheng W."/>
            <person name="Song Y."/>
            <person name="Li Q."/>
            <person name="Ju J."/>
        </authorList>
    </citation>
    <scope>NUCLEOTIDE SEQUENCE [LARGE SCALE GENOMIC DNA]</scope>
    <source>
        <strain evidence="7 8">SCSIO 3406</strain>
    </source>
</reference>
<dbReference type="EMBL" id="CP018047">
    <property type="protein sequence ID" value="AQU69817.1"/>
    <property type="molecule type" value="Genomic_DNA"/>
</dbReference>
<evidence type="ECO:0000256" key="2">
    <source>
        <dbReference type="ARBA" id="ARBA00005466"/>
    </source>
</evidence>
<feature type="domain" description="FAD-binding PCMH-type" evidence="6">
    <location>
        <begin position="19"/>
        <end position="199"/>
    </location>
</feature>
<comment type="similarity">
    <text evidence="2">Belongs to the oxygen-dependent FAD-linked oxidoreductase family.</text>
</comment>
<dbReference type="Gene3D" id="3.40.462.20">
    <property type="match status" value="1"/>
</dbReference>
<dbReference type="GO" id="GO:0016491">
    <property type="term" value="F:oxidoreductase activity"/>
    <property type="evidence" value="ECO:0007669"/>
    <property type="project" value="UniProtKB-KW"/>
</dbReference>
<evidence type="ECO:0000256" key="4">
    <source>
        <dbReference type="ARBA" id="ARBA00022827"/>
    </source>
</evidence>
<evidence type="ECO:0000256" key="3">
    <source>
        <dbReference type="ARBA" id="ARBA00022630"/>
    </source>
</evidence>
<dbReference type="PANTHER" id="PTHR42973">
    <property type="entry name" value="BINDING OXIDOREDUCTASE, PUTATIVE (AFU_ORTHOLOGUE AFUA_1G17690)-RELATED"/>
    <property type="match status" value="1"/>
</dbReference>
<gene>
    <name evidence="7" type="ORF">BBN63_30150</name>
</gene>
<dbReference type="Pfam" id="PF08031">
    <property type="entry name" value="BBE"/>
    <property type="match status" value="1"/>
</dbReference>
<dbReference type="InterPro" id="IPR016166">
    <property type="entry name" value="FAD-bd_PCMH"/>
</dbReference>
<evidence type="ECO:0000256" key="5">
    <source>
        <dbReference type="ARBA" id="ARBA00023002"/>
    </source>
</evidence>
<dbReference type="PANTHER" id="PTHR42973:SF39">
    <property type="entry name" value="FAD-BINDING PCMH-TYPE DOMAIN-CONTAINING PROTEIN"/>
    <property type="match status" value="1"/>
</dbReference>
<keyword evidence="3" id="KW-0285">Flavoprotein</keyword>
<dbReference type="Pfam" id="PF01565">
    <property type="entry name" value="FAD_binding_4"/>
    <property type="match status" value="1"/>
</dbReference>
<dbReference type="InterPro" id="IPR006094">
    <property type="entry name" value="Oxid_FAD_bind_N"/>
</dbReference>
<dbReference type="KEGG" id="snw:BBN63_30150"/>
<dbReference type="GO" id="GO:0071949">
    <property type="term" value="F:FAD binding"/>
    <property type="evidence" value="ECO:0007669"/>
    <property type="project" value="InterPro"/>
</dbReference>
<dbReference type="AlphaFoldDB" id="A0A1U9R062"/>
<dbReference type="Proteomes" id="UP000189677">
    <property type="component" value="Chromosome"/>
</dbReference>
<evidence type="ECO:0000259" key="6">
    <source>
        <dbReference type="PROSITE" id="PS51387"/>
    </source>
</evidence>
<dbReference type="SUPFAM" id="SSF56176">
    <property type="entry name" value="FAD-binding/transporter-associated domain-like"/>
    <property type="match status" value="1"/>
</dbReference>
<name>A0A1U9R062_STRNV</name>